<sequence>MIELYSYWRSSAAYRVRIALNWKRLEYRIYPVHLTKGGGEQFSPWFKAMNPSHAVPILRHQDNTLHQSLAIIEYLDERFPSPPLLPKSAPDRAIVRALALDIAADTHPLNNLRVLNYLQKTLGHNETTKTAWYQHWVATSLQALETRLAQSEGKYCHGDAVTMADACLVPQIYNAQRFDCDLTPYPKIVAIYQHLLTFEAFQAAKPKRQPDAE</sequence>
<dbReference type="PROSITE" id="PS50404">
    <property type="entry name" value="GST_NTER"/>
    <property type="match status" value="1"/>
</dbReference>
<dbReference type="RefSeq" id="WP_390189739.1">
    <property type="nucleotide sequence ID" value="NZ_JBHMEP010000001.1"/>
</dbReference>
<dbReference type="InterPro" id="IPR004045">
    <property type="entry name" value="Glutathione_S-Trfase_N"/>
</dbReference>
<dbReference type="InterPro" id="IPR005955">
    <property type="entry name" value="GST_Zeta"/>
</dbReference>
<dbReference type="GO" id="GO:0016034">
    <property type="term" value="F:maleylacetoacetate isomerase activity"/>
    <property type="evidence" value="ECO:0007669"/>
    <property type="project" value="UniProtKB-EC"/>
</dbReference>
<dbReference type="InterPro" id="IPR010987">
    <property type="entry name" value="Glutathione-S-Trfase_C-like"/>
</dbReference>
<comment type="similarity">
    <text evidence="1">Belongs to the GST superfamily. Zeta family.</text>
</comment>
<dbReference type="SFLD" id="SFLDS00019">
    <property type="entry name" value="Glutathione_Transferase_(cytos"/>
    <property type="match status" value="1"/>
</dbReference>
<comment type="caution">
    <text evidence="4">The sequence shown here is derived from an EMBL/GenBank/DDBJ whole genome shotgun (WGS) entry which is preliminary data.</text>
</comment>
<evidence type="ECO:0000256" key="1">
    <source>
        <dbReference type="ARBA" id="ARBA00010007"/>
    </source>
</evidence>
<dbReference type="Pfam" id="PF14497">
    <property type="entry name" value="GST_C_3"/>
    <property type="match status" value="1"/>
</dbReference>
<dbReference type="PANTHER" id="PTHR42673">
    <property type="entry name" value="MALEYLACETOACETATE ISOMERASE"/>
    <property type="match status" value="1"/>
</dbReference>
<proteinExistence type="inferred from homology"/>
<dbReference type="InterPro" id="IPR040079">
    <property type="entry name" value="Glutathione_S-Trfase"/>
</dbReference>
<evidence type="ECO:0000313" key="4">
    <source>
        <dbReference type="EMBL" id="MFB9134041.1"/>
    </source>
</evidence>
<feature type="domain" description="GST N-terminal" evidence="2">
    <location>
        <begin position="1"/>
        <end position="83"/>
    </location>
</feature>
<dbReference type="Pfam" id="PF13417">
    <property type="entry name" value="GST_N_3"/>
    <property type="match status" value="1"/>
</dbReference>
<dbReference type="InterPro" id="IPR004046">
    <property type="entry name" value="GST_C"/>
</dbReference>
<feature type="domain" description="GST C-terminal" evidence="3">
    <location>
        <begin position="88"/>
        <end position="213"/>
    </location>
</feature>
<reference evidence="4 5" key="1">
    <citation type="submission" date="2024-09" db="EMBL/GenBank/DDBJ databases">
        <authorList>
            <person name="Sun Q."/>
            <person name="Mori K."/>
        </authorList>
    </citation>
    <scope>NUCLEOTIDE SEQUENCE [LARGE SCALE GENOMIC DNA]</scope>
    <source>
        <strain evidence="4 5">CECT 8064</strain>
    </source>
</reference>
<organism evidence="4 5">
    <name type="scientific">Vibrio olivae</name>
    <dbReference type="NCBI Taxonomy" id="1243002"/>
    <lineage>
        <taxon>Bacteria</taxon>
        <taxon>Pseudomonadati</taxon>
        <taxon>Pseudomonadota</taxon>
        <taxon>Gammaproteobacteria</taxon>
        <taxon>Vibrionales</taxon>
        <taxon>Vibrionaceae</taxon>
        <taxon>Vibrio</taxon>
    </lineage>
</organism>
<dbReference type="Gene3D" id="1.20.1050.10">
    <property type="match status" value="1"/>
</dbReference>
<evidence type="ECO:0000313" key="5">
    <source>
        <dbReference type="Proteomes" id="UP001589645"/>
    </source>
</evidence>
<dbReference type="CDD" id="cd03042">
    <property type="entry name" value="GST_N_Zeta"/>
    <property type="match status" value="1"/>
</dbReference>
<dbReference type="InterPro" id="IPR034333">
    <property type="entry name" value="GST_Zeta_N"/>
</dbReference>
<evidence type="ECO:0000259" key="3">
    <source>
        <dbReference type="PROSITE" id="PS50405"/>
    </source>
</evidence>
<evidence type="ECO:0000259" key="2">
    <source>
        <dbReference type="PROSITE" id="PS50404"/>
    </source>
</evidence>
<dbReference type="EC" id="5.2.1.2" evidence="4"/>
<dbReference type="SUPFAM" id="SSF52833">
    <property type="entry name" value="Thioredoxin-like"/>
    <property type="match status" value="1"/>
</dbReference>
<dbReference type="SFLD" id="SFLDG00358">
    <property type="entry name" value="Main_(cytGST)"/>
    <property type="match status" value="1"/>
</dbReference>
<accession>A0ABV5HII5</accession>
<dbReference type="PANTHER" id="PTHR42673:SF21">
    <property type="entry name" value="GLUTATHIONE S-TRANSFERASE YFCF"/>
    <property type="match status" value="1"/>
</dbReference>
<name>A0ABV5HII5_9VIBR</name>
<dbReference type="EMBL" id="JBHMEP010000001">
    <property type="protein sequence ID" value="MFB9134041.1"/>
    <property type="molecule type" value="Genomic_DNA"/>
</dbReference>
<keyword evidence="5" id="KW-1185">Reference proteome</keyword>
<dbReference type="Gene3D" id="3.40.30.10">
    <property type="entry name" value="Glutaredoxin"/>
    <property type="match status" value="1"/>
</dbReference>
<dbReference type="InterPro" id="IPR036249">
    <property type="entry name" value="Thioredoxin-like_sf"/>
</dbReference>
<protein>
    <submittedName>
        <fullName evidence="4">Maleylacetoacetate isomerase</fullName>
        <ecNumber evidence="4">5.2.1.2</ecNumber>
    </submittedName>
</protein>
<dbReference type="NCBIfam" id="TIGR01262">
    <property type="entry name" value="maiA"/>
    <property type="match status" value="1"/>
</dbReference>
<dbReference type="InterPro" id="IPR036282">
    <property type="entry name" value="Glutathione-S-Trfase_C_sf"/>
</dbReference>
<keyword evidence="4" id="KW-0413">Isomerase</keyword>
<dbReference type="SUPFAM" id="SSF47616">
    <property type="entry name" value="GST C-terminal domain-like"/>
    <property type="match status" value="1"/>
</dbReference>
<gene>
    <name evidence="4" type="primary">maiA</name>
    <name evidence="4" type="ORF">ACFFUV_03550</name>
</gene>
<dbReference type="PROSITE" id="PS50405">
    <property type="entry name" value="GST_CTER"/>
    <property type="match status" value="1"/>
</dbReference>
<dbReference type="Proteomes" id="UP001589645">
    <property type="component" value="Unassembled WGS sequence"/>
</dbReference>
<dbReference type="InterPro" id="IPR034330">
    <property type="entry name" value="GST_Zeta_C"/>
</dbReference>
<dbReference type="CDD" id="cd03191">
    <property type="entry name" value="GST_C_Zeta"/>
    <property type="match status" value="1"/>
</dbReference>